<protein>
    <submittedName>
        <fullName evidence="1">Uncharacterized protein</fullName>
    </submittedName>
</protein>
<evidence type="ECO:0000313" key="1">
    <source>
        <dbReference type="EMBL" id="KAH9379318.1"/>
    </source>
</evidence>
<dbReference type="OrthoDB" id="7692318at2759"/>
<dbReference type="EMBL" id="JABSTR010000009">
    <property type="protein sequence ID" value="KAH9379318.1"/>
    <property type="molecule type" value="Genomic_DNA"/>
</dbReference>
<dbReference type="AlphaFoldDB" id="A0A9J6GLL4"/>
<evidence type="ECO:0000313" key="2">
    <source>
        <dbReference type="Proteomes" id="UP000821853"/>
    </source>
</evidence>
<dbReference type="Proteomes" id="UP000821853">
    <property type="component" value="Unassembled WGS sequence"/>
</dbReference>
<comment type="caution">
    <text evidence="1">The sequence shown here is derived from an EMBL/GenBank/DDBJ whole genome shotgun (WGS) entry which is preliminary data.</text>
</comment>
<name>A0A9J6GLL4_HAELO</name>
<gene>
    <name evidence="1" type="ORF">HPB48_012915</name>
</gene>
<accession>A0A9J6GLL4</accession>
<reference evidence="1 2" key="1">
    <citation type="journal article" date="2020" name="Cell">
        <title>Large-Scale Comparative Analyses of Tick Genomes Elucidate Their Genetic Diversity and Vector Capacities.</title>
        <authorList>
            <consortium name="Tick Genome and Microbiome Consortium (TIGMIC)"/>
            <person name="Jia N."/>
            <person name="Wang J."/>
            <person name="Shi W."/>
            <person name="Du L."/>
            <person name="Sun Y."/>
            <person name="Zhan W."/>
            <person name="Jiang J.F."/>
            <person name="Wang Q."/>
            <person name="Zhang B."/>
            <person name="Ji P."/>
            <person name="Bell-Sakyi L."/>
            <person name="Cui X.M."/>
            <person name="Yuan T.T."/>
            <person name="Jiang B.G."/>
            <person name="Yang W.F."/>
            <person name="Lam T.T."/>
            <person name="Chang Q.C."/>
            <person name="Ding S.J."/>
            <person name="Wang X.J."/>
            <person name="Zhu J.G."/>
            <person name="Ruan X.D."/>
            <person name="Zhao L."/>
            <person name="Wei J.T."/>
            <person name="Ye R.Z."/>
            <person name="Que T.C."/>
            <person name="Du C.H."/>
            <person name="Zhou Y.H."/>
            <person name="Cheng J.X."/>
            <person name="Dai P.F."/>
            <person name="Guo W.B."/>
            <person name="Han X.H."/>
            <person name="Huang E.J."/>
            <person name="Li L.F."/>
            <person name="Wei W."/>
            <person name="Gao Y.C."/>
            <person name="Liu J.Z."/>
            <person name="Shao H.Z."/>
            <person name="Wang X."/>
            <person name="Wang C.C."/>
            <person name="Yang T.C."/>
            <person name="Huo Q.B."/>
            <person name="Li W."/>
            <person name="Chen H.Y."/>
            <person name="Chen S.E."/>
            <person name="Zhou L.G."/>
            <person name="Ni X.B."/>
            <person name="Tian J.H."/>
            <person name="Sheng Y."/>
            <person name="Liu T."/>
            <person name="Pan Y.S."/>
            <person name="Xia L.Y."/>
            <person name="Li J."/>
            <person name="Zhao F."/>
            <person name="Cao W.C."/>
        </authorList>
    </citation>
    <scope>NUCLEOTIDE SEQUENCE [LARGE SCALE GENOMIC DNA]</scope>
    <source>
        <strain evidence="1">HaeL-2018</strain>
    </source>
</reference>
<dbReference type="VEuPathDB" id="VectorBase:HLOH_062390"/>
<sequence>MDEGHLLDLADERSQDVPLLKKWLKQGDKWLNSAMQYECIEIMATAFSRALQNTSEASIL</sequence>
<organism evidence="1 2">
    <name type="scientific">Haemaphysalis longicornis</name>
    <name type="common">Bush tick</name>
    <dbReference type="NCBI Taxonomy" id="44386"/>
    <lineage>
        <taxon>Eukaryota</taxon>
        <taxon>Metazoa</taxon>
        <taxon>Ecdysozoa</taxon>
        <taxon>Arthropoda</taxon>
        <taxon>Chelicerata</taxon>
        <taxon>Arachnida</taxon>
        <taxon>Acari</taxon>
        <taxon>Parasitiformes</taxon>
        <taxon>Ixodida</taxon>
        <taxon>Ixodoidea</taxon>
        <taxon>Ixodidae</taxon>
        <taxon>Haemaphysalinae</taxon>
        <taxon>Haemaphysalis</taxon>
    </lineage>
</organism>
<keyword evidence="2" id="KW-1185">Reference proteome</keyword>
<proteinExistence type="predicted"/>